<reference evidence="1 2" key="1">
    <citation type="submission" date="2020-05" db="EMBL/GenBank/DDBJ databases">
        <title>Whole genome shotgun sequence of Streptomyces microflavus NBRC 13062.</title>
        <authorList>
            <person name="Komaki H."/>
            <person name="Tamura T."/>
        </authorList>
    </citation>
    <scope>NUCLEOTIDE SEQUENCE [LARGE SCALE GENOMIC DNA]</scope>
    <source>
        <strain evidence="1 2">NBRC 13062</strain>
    </source>
</reference>
<sequence length="169" mass="17044">MILTARRRAGPPSLLLLAGAAGIDSSQPLARHGVLPGVVTGSGQGEGRLEFVPGLGTPARRRVGAAEADPDLHLQPGARARRERGQGLAVDVDGGAQTALDVFGGGEPGEARRVQGQVLGLTGQFDRPPQQMCGLRVPAEGQVGIGGEAEGVADGSGRPFFSAIATAVA</sequence>
<dbReference type="EMBL" id="BLWD01000001">
    <property type="protein sequence ID" value="GFN07963.1"/>
    <property type="molecule type" value="Genomic_DNA"/>
</dbReference>
<evidence type="ECO:0000313" key="2">
    <source>
        <dbReference type="Proteomes" id="UP000498740"/>
    </source>
</evidence>
<protein>
    <submittedName>
        <fullName evidence="1">Uncharacterized protein</fullName>
    </submittedName>
</protein>
<comment type="caution">
    <text evidence="1">The sequence shown here is derived from an EMBL/GenBank/DDBJ whole genome shotgun (WGS) entry which is preliminary data.</text>
</comment>
<evidence type="ECO:0000313" key="1">
    <source>
        <dbReference type="EMBL" id="GFN07963.1"/>
    </source>
</evidence>
<organism evidence="1 2">
    <name type="scientific">Streptomyces microflavus</name>
    <name type="common">Streptomyces lipmanii</name>
    <dbReference type="NCBI Taxonomy" id="1919"/>
    <lineage>
        <taxon>Bacteria</taxon>
        <taxon>Bacillati</taxon>
        <taxon>Actinomycetota</taxon>
        <taxon>Actinomycetes</taxon>
        <taxon>Kitasatosporales</taxon>
        <taxon>Streptomycetaceae</taxon>
        <taxon>Streptomyces</taxon>
    </lineage>
</organism>
<dbReference type="Proteomes" id="UP000498740">
    <property type="component" value="Unassembled WGS sequence"/>
</dbReference>
<dbReference type="AlphaFoldDB" id="A0A7J0CZR8"/>
<gene>
    <name evidence="1" type="ORF">Smic_65190</name>
</gene>
<accession>A0A7J0CZR8</accession>
<name>A0A7J0CZR8_STRMI</name>
<proteinExistence type="predicted"/>